<keyword evidence="8 15" id="KW-0472">Membrane</keyword>
<organism evidence="16 17">
    <name type="scientific">Drosophila virilis</name>
    <name type="common">Fruit fly</name>
    <dbReference type="NCBI Taxonomy" id="7244"/>
    <lineage>
        <taxon>Eukaryota</taxon>
        <taxon>Metazoa</taxon>
        <taxon>Ecdysozoa</taxon>
        <taxon>Arthropoda</taxon>
        <taxon>Hexapoda</taxon>
        <taxon>Insecta</taxon>
        <taxon>Pterygota</taxon>
        <taxon>Neoptera</taxon>
        <taxon>Endopterygota</taxon>
        <taxon>Diptera</taxon>
        <taxon>Brachycera</taxon>
        <taxon>Muscomorpha</taxon>
        <taxon>Ephydroidea</taxon>
        <taxon>Drosophilidae</taxon>
        <taxon>Drosophila</taxon>
    </lineage>
</organism>
<evidence type="ECO:0000313" key="17">
    <source>
        <dbReference type="Proteomes" id="UP000008792"/>
    </source>
</evidence>
<dbReference type="InParanoid" id="B4M0A5"/>
<evidence type="ECO:0000256" key="13">
    <source>
        <dbReference type="ARBA" id="ARBA00045772"/>
    </source>
</evidence>
<dbReference type="GO" id="GO:0006665">
    <property type="term" value="P:sphingolipid metabolic process"/>
    <property type="evidence" value="ECO:0007669"/>
    <property type="project" value="UniProtKB-KW"/>
</dbReference>
<keyword evidence="5" id="KW-0746">Sphingolipid metabolism</keyword>
<comment type="similarity">
    <text evidence="9">Belongs to the SPTSS family. SPTSSB subfamily.</text>
</comment>
<dbReference type="STRING" id="7244.B4M0A5"/>
<comment type="subcellular location">
    <subcellularLocation>
        <location evidence="1">Endoplasmic reticulum membrane</location>
        <topology evidence="1">Multi-pass membrane protein</topology>
    </subcellularLocation>
</comment>
<name>B4M0A5_DROVI</name>
<evidence type="ECO:0000256" key="11">
    <source>
        <dbReference type="ARBA" id="ARBA00041982"/>
    </source>
</evidence>
<evidence type="ECO:0000313" key="16">
    <source>
        <dbReference type="EMBL" id="EDW67267.2"/>
    </source>
</evidence>
<evidence type="ECO:0000256" key="1">
    <source>
        <dbReference type="ARBA" id="ARBA00004477"/>
    </source>
</evidence>
<dbReference type="EMBL" id="CH940650">
    <property type="protein sequence ID" value="EDW67267.2"/>
    <property type="molecule type" value="Genomic_DNA"/>
</dbReference>
<reference evidence="16 17" key="1">
    <citation type="journal article" date="2007" name="Nature">
        <title>Evolution of genes and genomes on the Drosophila phylogeny.</title>
        <authorList>
            <consortium name="Drosophila 12 Genomes Consortium"/>
            <person name="Clark A.G."/>
            <person name="Eisen M.B."/>
            <person name="Smith D.R."/>
            <person name="Bergman C.M."/>
            <person name="Oliver B."/>
            <person name="Markow T.A."/>
            <person name="Kaufman T.C."/>
            <person name="Kellis M."/>
            <person name="Gelbart W."/>
            <person name="Iyer V.N."/>
            <person name="Pollard D.A."/>
            <person name="Sackton T.B."/>
            <person name="Larracuente A.M."/>
            <person name="Singh N.D."/>
            <person name="Abad J.P."/>
            <person name="Abt D.N."/>
            <person name="Adryan B."/>
            <person name="Aguade M."/>
            <person name="Akashi H."/>
            <person name="Anderson W.W."/>
            <person name="Aquadro C.F."/>
            <person name="Ardell D.H."/>
            <person name="Arguello R."/>
            <person name="Artieri C.G."/>
            <person name="Barbash D.A."/>
            <person name="Barker D."/>
            <person name="Barsanti P."/>
            <person name="Batterham P."/>
            <person name="Batzoglou S."/>
            <person name="Begun D."/>
            <person name="Bhutkar A."/>
            <person name="Blanco E."/>
            <person name="Bosak S.A."/>
            <person name="Bradley R.K."/>
            <person name="Brand A.D."/>
            <person name="Brent M.R."/>
            <person name="Brooks A.N."/>
            <person name="Brown R.H."/>
            <person name="Butlin R.K."/>
            <person name="Caggese C."/>
            <person name="Calvi B.R."/>
            <person name="Bernardo de Carvalho A."/>
            <person name="Caspi A."/>
            <person name="Castrezana S."/>
            <person name="Celniker S.E."/>
            <person name="Chang J.L."/>
            <person name="Chapple C."/>
            <person name="Chatterji S."/>
            <person name="Chinwalla A."/>
            <person name="Civetta A."/>
            <person name="Clifton S.W."/>
            <person name="Comeron J.M."/>
            <person name="Costello J.C."/>
            <person name="Coyne J.A."/>
            <person name="Daub J."/>
            <person name="David R.G."/>
            <person name="Delcher A.L."/>
            <person name="Delehaunty K."/>
            <person name="Do C.B."/>
            <person name="Ebling H."/>
            <person name="Edwards K."/>
            <person name="Eickbush T."/>
            <person name="Evans J.D."/>
            <person name="Filipski A."/>
            <person name="Findeiss S."/>
            <person name="Freyhult E."/>
            <person name="Fulton L."/>
            <person name="Fulton R."/>
            <person name="Garcia A.C."/>
            <person name="Gardiner A."/>
            <person name="Garfield D.A."/>
            <person name="Garvin B.E."/>
            <person name="Gibson G."/>
            <person name="Gilbert D."/>
            <person name="Gnerre S."/>
            <person name="Godfrey J."/>
            <person name="Good R."/>
            <person name="Gotea V."/>
            <person name="Gravely B."/>
            <person name="Greenberg A.J."/>
            <person name="Griffiths-Jones S."/>
            <person name="Gross S."/>
            <person name="Guigo R."/>
            <person name="Gustafson E.A."/>
            <person name="Haerty W."/>
            <person name="Hahn M.W."/>
            <person name="Halligan D.L."/>
            <person name="Halpern A.L."/>
            <person name="Halter G.M."/>
            <person name="Han M.V."/>
            <person name="Heger A."/>
            <person name="Hillier L."/>
            <person name="Hinrichs A.S."/>
            <person name="Holmes I."/>
            <person name="Hoskins R.A."/>
            <person name="Hubisz M.J."/>
            <person name="Hultmark D."/>
            <person name="Huntley M.A."/>
            <person name="Jaffe D.B."/>
            <person name="Jagadeeshan S."/>
            <person name="Jeck W.R."/>
            <person name="Johnson J."/>
            <person name="Jones C.D."/>
            <person name="Jordan W.C."/>
            <person name="Karpen G.H."/>
            <person name="Kataoka E."/>
            <person name="Keightley P.D."/>
            <person name="Kheradpour P."/>
            <person name="Kirkness E.F."/>
            <person name="Koerich L.B."/>
            <person name="Kristiansen K."/>
            <person name="Kudrna D."/>
            <person name="Kulathinal R.J."/>
            <person name="Kumar S."/>
            <person name="Kwok R."/>
            <person name="Lander E."/>
            <person name="Langley C.H."/>
            <person name="Lapoint R."/>
            <person name="Lazzaro B.P."/>
            <person name="Lee S.J."/>
            <person name="Levesque L."/>
            <person name="Li R."/>
            <person name="Lin C.F."/>
            <person name="Lin M.F."/>
            <person name="Lindblad-Toh K."/>
            <person name="Llopart A."/>
            <person name="Long M."/>
            <person name="Low L."/>
            <person name="Lozovsky E."/>
            <person name="Lu J."/>
            <person name="Luo M."/>
            <person name="Machado C.A."/>
            <person name="Makalowski W."/>
            <person name="Marzo M."/>
            <person name="Matsuda M."/>
            <person name="Matzkin L."/>
            <person name="McAllister B."/>
            <person name="McBride C.S."/>
            <person name="McKernan B."/>
            <person name="McKernan K."/>
            <person name="Mendez-Lago M."/>
            <person name="Minx P."/>
            <person name="Mollenhauer M.U."/>
            <person name="Montooth K."/>
            <person name="Mount S.M."/>
            <person name="Mu X."/>
            <person name="Myers E."/>
            <person name="Negre B."/>
            <person name="Newfeld S."/>
            <person name="Nielsen R."/>
            <person name="Noor M.A."/>
            <person name="O'Grady P."/>
            <person name="Pachter L."/>
            <person name="Papaceit M."/>
            <person name="Parisi M.J."/>
            <person name="Parisi M."/>
            <person name="Parts L."/>
            <person name="Pedersen J.S."/>
            <person name="Pesole G."/>
            <person name="Phillippy A.M."/>
            <person name="Ponting C.P."/>
            <person name="Pop M."/>
            <person name="Porcelli D."/>
            <person name="Powell J.R."/>
            <person name="Prohaska S."/>
            <person name="Pruitt K."/>
            <person name="Puig M."/>
            <person name="Quesneville H."/>
            <person name="Ram K.R."/>
            <person name="Rand D."/>
            <person name="Rasmussen M.D."/>
            <person name="Reed L.K."/>
            <person name="Reenan R."/>
            <person name="Reily A."/>
            <person name="Remington K.A."/>
            <person name="Rieger T.T."/>
            <person name="Ritchie M.G."/>
            <person name="Robin C."/>
            <person name="Rogers Y.H."/>
            <person name="Rohde C."/>
            <person name="Rozas J."/>
            <person name="Rubenfield M.J."/>
            <person name="Ruiz A."/>
            <person name="Russo S."/>
            <person name="Salzberg S.L."/>
            <person name="Sanchez-Gracia A."/>
            <person name="Saranga D.J."/>
            <person name="Sato H."/>
            <person name="Schaeffer S.W."/>
            <person name="Schatz M.C."/>
            <person name="Schlenke T."/>
            <person name="Schwartz R."/>
            <person name="Segarra C."/>
            <person name="Singh R.S."/>
            <person name="Sirot L."/>
            <person name="Sirota M."/>
            <person name="Sisneros N.B."/>
            <person name="Smith C.D."/>
            <person name="Smith T.F."/>
            <person name="Spieth J."/>
            <person name="Stage D.E."/>
            <person name="Stark A."/>
            <person name="Stephan W."/>
            <person name="Strausberg R.L."/>
            <person name="Strempel S."/>
            <person name="Sturgill D."/>
            <person name="Sutton G."/>
            <person name="Sutton G.G."/>
            <person name="Tao W."/>
            <person name="Teichmann S."/>
            <person name="Tobari Y.N."/>
            <person name="Tomimura Y."/>
            <person name="Tsolas J.M."/>
            <person name="Valente V.L."/>
            <person name="Venter E."/>
            <person name="Venter J.C."/>
            <person name="Vicario S."/>
            <person name="Vieira F.G."/>
            <person name="Vilella A.J."/>
            <person name="Villasante A."/>
            <person name="Walenz B."/>
            <person name="Wang J."/>
            <person name="Wasserman M."/>
            <person name="Watts T."/>
            <person name="Wilson D."/>
            <person name="Wilson R.K."/>
            <person name="Wing R.A."/>
            <person name="Wolfner M.F."/>
            <person name="Wong A."/>
            <person name="Wong G.K."/>
            <person name="Wu C.I."/>
            <person name="Wu G."/>
            <person name="Yamamoto D."/>
            <person name="Yang H.P."/>
            <person name="Yang S.P."/>
            <person name="Yorke J.A."/>
            <person name="Yoshida K."/>
            <person name="Zdobnov E."/>
            <person name="Zhang P."/>
            <person name="Zhang Y."/>
            <person name="Zimin A.V."/>
            <person name="Baldwin J."/>
            <person name="Abdouelleil A."/>
            <person name="Abdulkadir J."/>
            <person name="Abebe A."/>
            <person name="Abera B."/>
            <person name="Abreu J."/>
            <person name="Acer S.C."/>
            <person name="Aftuck L."/>
            <person name="Alexander A."/>
            <person name="An P."/>
            <person name="Anderson E."/>
            <person name="Anderson S."/>
            <person name="Arachi H."/>
            <person name="Azer M."/>
            <person name="Bachantsang P."/>
            <person name="Barry A."/>
            <person name="Bayul T."/>
            <person name="Berlin A."/>
            <person name="Bessette D."/>
            <person name="Bloom T."/>
            <person name="Blye J."/>
            <person name="Boguslavskiy L."/>
            <person name="Bonnet C."/>
            <person name="Boukhgalter B."/>
            <person name="Bourzgui I."/>
            <person name="Brown A."/>
            <person name="Cahill P."/>
            <person name="Channer S."/>
            <person name="Cheshatsang Y."/>
            <person name="Chuda L."/>
            <person name="Citroen M."/>
            <person name="Collymore A."/>
            <person name="Cooke P."/>
            <person name="Costello M."/>
            <person name="D'Aco K."/>
            <person name="Daza R."/>
            <person name="De Haan G."/>
            <person name="DeGray S."/>
            <person name="DeMaso C."/>
            <person name="Dhargay N."/>
            <person name="Dooley K."/>
            <person name="Dooley E."/>
            <person name="Doricent M."/>
            <person name="Dorje P."/>
            <person name="Dorjee K."/>
            <person name="Dupes A."/>
            <person name="Elong R."/>
            <person name="Falk J."/>
            <person name="Farina A."/>
            <person name="Faro S."/>
            <person name="Ferguson D."/>
            <person name="Fisher S."/>
            <person name="Foley C.D."/>
            <person name="Franke A."/>
            <person name="Friedrich D."/>
            <person name="Gadbois L."/>
            <person name="Gearin G."/>
            <person name="Gearin C.R."/>
            <person name="Giannoukos G."/>
            <person name="Goode T."/>
            <person name="Graham J."/>
            <person name="Grandbois E."/>
            <person name="Grewal S."/>
            <person name="Gyaltsen K."/>
            <person name="Hafez N."/>
            <person name="Hagos B."/>
            <person name="Hall J."/>
            <person name="Henson C."/>
            <person name="Hollinger A."/>
            <person name="Honan T."/>
            <person name="Huard M.D."/>
            <person name="Hughes L."/>
            <person name="Hurhula B."/>
            <person name="Husby M.E."/>
            <person name="Kamat A."/>
            <person name="Kanga B."/>
            <person name="Kashin S."/>
            <person name="Khazanovich D."/>
            <person name="Kisner P."/>
            <person name="Lance K."/>
            <person name="Lara M."/>
            <person name="Lee W."/>
            <person name="Lennon N."/>
            <person name="Letendre F."/>
            <person name="LeVine R."/>
            <person name="Lipovsky A."/>
            <person name="Liu X."/>
            <person name="Liu J."/>
            <person name="Liu S."/>
            <person name="Lokyitsang T."/>
            <person name="Lokyitsang Y."/>
            <person name="Lubonja R."/>
            <person name="Lui A."/>
            <person name="MacDonald P."/>
            <person name="Magnisalis V."/>
            <person name="Maru K."/>
            <person name="Matthews C."/>
            <person name="McCusker W."/>
            <person name="McDonough S."/>
            <person name="Mehta T."/>
            <person name="Meldrim J."/>
            <person name="Meneus L."/>
            <person name="Mihai O."/>
            <person name="Mihalev A."/>
            <person name="Mihova T."/>
            <person name="Mittelman R."/>
            <person name="Mlenga V."/>
            <person name="Montmayeur A."/>
            <person name="Mulrain L."/>
            <person name="Navidi A."/>
            <person name="Naylor J."/>
            <person name="Negash T."/>
            <person name="Nguyen T."/>
            <person name="Nguyen N."/>
            <person name="Nicol R."/>
            <person name="Norbu C."/>
            <person name="Norbu N."/>
            <person name="Novod N."/>
            <person name="O'Neill B."/>
            <person name="Osman S."/>
            <person name="Markiewicz E."/>
            <person name="Oyono O.L."/>
            <person name="Patti C."/>
            <person name="Phunkhang P."/>
            <person name="Pierre F."/>
            <person name="Priest M."/>
            <person name="Raghuraman S."/>
            <person name="Rege F."/>
            <person name="Reyes R."/>
            <person name="Rise C."/>
            <person name="Rogov P."/>
            <person name="Ross K."/>
            <person name="Ryan E."/>
            <person name="Settipalli S."/>
            <person name="Shea T."/>
            <person name="Sherpa N."/>
            <person name="Shi L."/>
            <person name="Shih D."/>
            <person name="Sparrow T."/>
            <person name="Spaulding J."/>
            <person name="Stalker J."/>
            <person name="Stange-Thomann N."/>
            <person name="Stavropoulos S."/>
            <person name="Stone C."/>
            <person name="Strader C."/>
            <person name="Tesfaye S."/>
            <person name="Thomson T."/>
            <person name="Thoulutsang Y."/>
            <person name="Thoulutsang D."/>
            <person name="Topham K."/>
            <person name="Topping I."/>
            <person name="Tsamla T."/>
            <person name="Vassiliev H."/>
            <person name="Vo A."/>
            <person name="Wangchuk T."/>
            <person name="Wangdi T."/>
            <person name="Weiand M."/>
            <person name="Wilkinson J."/>
            <person name="Wilson A."/>
            <person name="Yadav S."/>
            <person name="Young G."/>
            <person name="Yu Q."/>
            <person name="Zembek L."/>
            <person name="Zhong D."/>
            <person name="Zimmer A."/>
            <person name="Zwirko Z."/>
            <person name="Jaffe D.B."/>
            <person name="Alvarez P."/>
            <person name="Brockman W."/>
            <person name="Butler J."/>
            <person name="Chin C."/>
            <person name="Gnerre S."/>
            <person name="Grabherr M."/>
            <person name="Kleber M."/>
            <person name="Mauceli E."/>
            <person name="MacCallum I."/>
        </authorList>
    </citation>
    <scope>NUCLEOTIDE SEQUENCE [LARGE SCALE GENOMIC DNA]</scope>
    <source>
        <strain evidence="17">Tucson 15010-1051.87</strain>
    </source>
</reference>
<evidence type="ECO:0000256" key="5">
    <source>
        <dbReference type="ARBA" id="ARBA00022919"/>
    </source>
</evidence>
<evidence type="ECO:0000256" key="8">
    <source>
        <dbReference type="ARBA" id="ARBA00023136"/>
    </source>
</evidence>
<dbReference type="KEGG" id="dvi:6630618"/>
<gene>
    <name evidence="16" type="primary">Dvir\GJ23177</name>
    <name evidence="16" type="ORF">Dvir_GJ23177</name>
</gene>
<comment type="pathway">
    <text evidence="2">Lipid metabolism.</text>
</comment>
<evidence type="ECO:0000256" key="6">
    <source>
        <dbReference type="ARBA" id="ARBA00022989"/>
    </source>
</evidence>
<comment type="subunit">
    <text evidence="14">Component of the serine palmitoyltransferase (SPT) complex, which is composed of SPTLC1, SPTLC2 or SPTLC3 and SPTSSA or SPTSSB. The heterodimer consisting of SPTLC1 and SPTLC2/SPTLC3 forms the catalytic core of the enzyme, while SPTSSA or SPTSSB subunits determine substrate specificity. SPT also interacts with ORMDL proteins, especially ORMDL3, which negatively regulate SPT activity in the presence of ceramides.</text>
</comment>
<evidence type="ECO:0000256" key="10">
    <source>
        <dbReference type="ARBA" id="ARBA00041140"/>
    </source>
</evidence>
<evidence type="ECO:0000256" key="14">
    <source>
        <dbReference type="ARBA" id="ARBA00046416"/>
    </source>
</evidence>
<keyword evidence="7" id="KW-0443">Lipid metabolism</keyword>
<dbReference type="PANTHER" id="PTHR28612:SF1">
    <property type="entry name" value="SERINE PALMITOYLTRANSFERASE SMALL SUBUNIT B"/>
    <property type="match status" value="1"/>
</dbReference>
<dbReference type="GO" id="GO:0005789">
    <property type="term" value="C:endoplasmic reticulum membrane"/>
    <property type="evidence" value="ECO:0007669"/>
    <property type="project" value="UniProtKB-SubCell"/>
</dbReference>
<keyword evidence="4" id="KW-0256">Endoplasmic reticulum</keyword>
<dbReference type="Pfam" id="PF11779">
    <property type="entry name" value="SPT_ssu-like"/>
    <property type="match status" value="1"/>
</dbReference>
<dbReference type="Proteomes" id="UP000008792">
    <property type="component" value="Unassembled WGS sequence"/>
</dbReference>
<keyword evidence="6 15" id="KW-1133">Transmembrane helix</keyword>
<comment type="function">
    <text evidence="13">Component of the serine palmitoyltransferase multisubunit enzyme (SPT) that catalyzes the initial and rate-limiting step in sphingolipid biosynthesis by condensing L-serine and activated acyl-CoA (most commonly palmitoyl-CoA) to form long-chain bases. The SPT complex is composed of SPTLC1, SPTLC2 or SPTLC3 and SPTSSA or SPTSSB. Within this complex, the heterodimer consisting of SPTLC1 and SPTLC2/SPTLC3 forms the catalytic core. Within the SPT complex, SPTSSB stimulates the catalytic activity and plays a role in substrate specificity. SPT complexes with this subunit showing a preference for longer acyl-CoAs. The SPTLC1-SPTLC2-SPTSSB complex shows a strong preference for C18-CoA substrate, while the SPTLC1-SPTLC3-SPTSSB isozyme displays an ability to use a broader range of acyl-CoAs, without apparent preference.</text>
</comment>
<evidence type="ECO:0000256" key="15">
    <source>
        <dbReference type="SAM" id="Phobius"/>
    </source>
</evidence>
<evidence type="ECO:0000256" key="12">
    <source>
        <dbReference type="ARBA" id="ARBA00042334"/>
    </source>
</evidence>
<dbReference type="InterPro" id="IPR024512">
    <property type="entry name" value="Ser_palmitoyltrfase_ssu-like"/>
</dbReference>
<proteinExistence type="inferred from homology"/>
<protein>
    <recommendedName>
        <fullName evidence="10">Serine palmitoyltransferase small subunit B</fullName>
    </recommendedName>
    <alternativeName>
        <fullName evidence="12">Protein ADMP</fullName>
    </alternativeName>
    <alternativeName>
        <fullName evidence="11">Small subunit of serine palmitoyltransferase B</fullName>
    </alternativeName>
</protein>
<dbReference type="OrthoDB" id="202672at2759"/>
<evidence type="ECO:0000256" key="3">
    <source>
        <dbReference type="ARBA" id="ARBA00022692"/>
    </source>
</evidence>
<evidence type="ECO:0000256" key="4">
    <source>
        <dbReference type="ARBA" id="ARBA00022824"/>
    </source>
</evidence>
<dbReference type="AlphaFoldDB" id="B4M0A5"/>
<feature type="transmembrane region" description="Helical" evidence="15">
    <location>
        <begin position="31"/>
        <end position="51"/>
    </location>
</feature>
<keyword evidence="17" id="KW-1185">Reference proteome</keyword>
<evidence type="ECO:0000256" key="7">
    <source>
        <dbReference type="ARBA" id="ARBA00023098"/>
    </source>
</evidence>
<evidence type="ECO:0000256" key="2">
    <source>
        <dbReference type="ARBA" id="ARBA00005189"/>
    </source>
</evidence>
<sequence>MWNLKHFAANLYRQYELVTCINMFEPWEKKLINGFVLLMFVLLIFSSCVYLPSYMDTLLDVITPTSGTSKVPDMVYVPQRISSI</sequence>
<keyword evidence="3 15" id="KW-0812">Transmembrane</keyword>
<dbReference type="FunCoup" id="B4M0A5">
    <property type="interactions" value="7"/>
</dbReference>
<evidence type="ECO:0000256" key="9">
    <source>
        <dbReference type="ARBA" id="ARBA00038059"/>
    </source>
</evidence>
<dbReference type="PANTHER" id="PTHR28612">
    <property type="entry name" value="SERINE PALMITOYLTRANSFERASE SMALL SUBUNIT B"/>
    <property type="match status" value="1"/>
</dbReference>
<accession>B4M0A5</accession>
<dbReference type="HOGENOM" id="CLU_193244_0_0_1"/>